<evidence type="ECO:0000313" key="4">
    <source>
        <dbReference type="Proteomes" id="UP001206925"/>
    </source>
</evidence>
<feature type="transmembrane region" description="Helical" evidence="1">
    <location>
        <begin position="531"/>
        <end position="551"/>
    </location>
</feature>
<dbReference type="EMBL" id="JAMZMK010009748">
    <property type="protein sequence ID" value="KAI7734362.1"/>
    <property type="molecule type" value="Genomic_DNA"/>
</dbReference>
<dbReference type="PANTHER" id="PTHR24177">
    <property type="entry name" value="CASKIN"/>
    <property type="match status" value="1"/>
</dbReference>
<keyword evidence="1" id="KW-0472">Membrane</keyword>
<evidence type="ECO:0000313" key="3">
    <source>
        <dbReference type="EMBL" id="KAI7734362.1"/>
    </source>
</evidence>
<feature type="transmembrane region" description="Helical" evidence="1">
    <location>
        <begin position="453"/>
        <end position="476"/>
    </location>
</feature>
<keyword evidence="1" id="KW-1133">Transmembrane helix</keyword>
<dbReference type="InterPro" id="IPR026961">
    <property type="entry name" value="PGG_dom"/>
</dbReference>
<dbReference type="AlphaFoldDB" id="A0AAD5C3D4"/>
<reference evidence="3" key="1">
    <citation type="submission" date="2022-06" db="EMBL/GenBank/DDBJ databases">
        <title>Uncovering the hologenomic basis of an extraordinary plant invasion.</title>
        <authorList>
            <person name="Bieker V.C."/>
            <person name="Martin M.D."/>
            <person name="Gilbert T."/>
            <person name="Hodgins K."/>
            <person name="Battlay P."/>
            <person name="Petersen B."/>
            <person name="Wilson J."/>
        </authorList>
    </citation>
    <scope>NUCLEOTIDE SEQUENCE</scope>
    <source>
        <strain evidence="3">AA19_3_7</strain>
        <tissue evidence="3">Leaf</tissue>
    </source>
</reference>
<dbReference type="InterPro" id="IPR036770">
    <property type="entry name" value="Ankyrin_rpt-contain_sf"/>
</dbReference>
<comment type="caution">
    <text evidence="3">The sequence shown here is derived from an EMBL/GenBank/DDBJ whole genome shotgun (WGS) entry which is preliminary data.</text>
</comment>
<dbReference type="SUPFAM" id="SSF48403">
    <property type="entry name" value="Ankyrin repeat"/>
    <property type="match status" value="1"/>
</dbReference>
<feature type="transmembrane region" description="Helical" evidence="1">
    <location>
        <begin position="413"/>
        <end position="433"/>
    </location>
</feature>
<organism evidence="3 4">
    <name type="scientific">Ambrosia artemisiifolia</name>
    <name type="common">Common ragweed</name>
    <dbReference type="NCBI Taxonomy" id="4212"/>
    <lineage>
        <taxon>Eukaryota</taxon>
        <taxon>Viridiplantae</taxon>
        <taxon>Streptophyta</taxon>
        <taxon>Embryophyta</taxon>
        <taxon>Tracheophyta</taxon>
        <taxon>Spermatophyta</taxon>
        <taxon>Magnoliopsida</taxon>
        <taxon>eudicotyledons</taxon>
        <taxon>Gunneridae</taxon>
        <taxon>Pentapetalae</taxon>
        <taxon>asterids</taxon>
        <taxon>campanulids</taxon>
        <taxon>Asterales</taxon>
        <taxon>Asteraceae</taxon>
        <taxon>Asteroideae</taxon>
        <taxon>Heliantheae alliance</taxon>
        <taxon>Heliantheae</taxon>
        <taxon>Ambrosia</taxon>
    </lineage>
</organism>
<sequence>KCHQESHALYIYLYTCLSESITLQMALTDAPDDSQVSAELYEALIAGEEARIVEICGRIPKGPLHKLTIYDDTVLGMATNLKRNDLALELLDMVPMYDSHKLTWQNSGGDTILHEAAKNNKTVEAAAAMDDKCTILHKAILSLAHEIAIRHPQLINDDDGDEMTPLQILSCSPPVFGPKSYFIRMIYKVIDVDSEDTDGMFPWLTKIKKEKQQCEFAMKLVKVLVKADKSWELTESLIKKNRSKVHSYGKSQSIGIAEQEPQVMKPVTPLLLATIYGCTEIVEEILKVYPQAIDNFDHDGRNILSLAILHRRIEIIDLMDRLKFLKLRVRRKADNYGNTLLHLVAEKVDKTTEELKGPAIVLQEDTLLYERIKEMCKPVDAMRLNFKGKTAEQVFFDNNNKLRSDAKEWMSETAKNCSIVAVLIATVAFAAAYTVPGGPDSKTGQPVLKEKPLFLIFTIADAISLSSSLTSVIIFLNIVTSSFRFKDFEKSLFQKLYLGLTLLIIAVTMMMVAFAATIILTISSGRKWTDVTLYGVSFFPVLVFVFTYIKFYKQLVGALYRAFKQMINATLSHYQSSTPKVWQYNRRLQTVDSSRWLV</sequence>
<accession>A0AAD5C3D4</accession>
<protein>
    <recommendedName>
        <fullName evidence="2">PGG domain-containing protein</fullName>
    </recommendedName>
</protein>
<name>A0AAD5C3D4_AMBAR</name>
<dbReference type="Pfam" id="PF13962">
    <property type="entry name" value="PGG"/>
    <property type="match status" value="1"/>
</dbReference>
<dbReference type="GO" id="GO:0016020">
    <property type="term" value="C:membrane"/>
    <property type="evidence" value="ECO:0007669"/>
    <property type="project" value="TreeGrafter"/>
</dbReference>
<feature type="transmembrane region" description="Helical" evidence="1">
    <location>
        <begin position="496"/>
        <end position="519"/>
    </location>
</feature>
<evidence type="ECO:0000259" key="2">
    <source>
        <dbReference type="Pfam" id="PF13962"/>
    </source>
</evidence>
<keyword evidence="4" id="KW-1185">Reference proteome</keyword>
<dbReference type="Gene3D" id="1.25.40.20">
    <property type="entry name" value="Ankyrin repeat-containing domain"/>
    <property type="match status" value="1"/>
</dbReference>
<dbReference type="Proteomes" id="UP001206925">
    <property type="component" value="Unassembled WGS sequence"/>
</dbReference>
<gene>
    <name evidence="3" type="ORF">M8C21_026977</name>
</gene>
<feature type="domain" description="PGG" evidence="2">
    <location>
        <begin position="407"/>
        <end position="520"/>
    </location>
</feature>
<evidence type="ECO:0000256" key="1">
    <source>
        <dbReference type="SAM" id="Phobius"/>
    </source>
</evidence>
<dbReference type="PANTHER" id="PTHR24177:SF480">
    <property type="entry name" value="PGG DOMAIN-CONTAINING PROTEIN"/>
    <property type="match status" value="1"/>
</dbReference>
<feature type="non-terminal residue" evidence="3">
    <location>
        <position position="598"/>
    </location>
</feature>
<proteinExistence type="predicted"/>
<keyword evidence="1" id="KW-0812">Transmembrane</keyword>